<evidence type="ECO:0000313" key="2">
    <source>
        <dbReference type="Proteomes" id="UP000244880"/>
    </source>
</evidence>
<accession>A0A2R8BC49</accession>
<dbReference type="Proteomes" id="UP000244880">
    <property type="component" value="Unassembled WGS sequence"/>
</dbReference>
<keyword evidence="2" id="KW-1185">Reference proteome</keyword>
<reference evidence="1 2" key="1">
    <citation type="submission" date="2018-03" db="EMBL/GenBank/DDBJ databases">
        <authorList>
            <person name="Keele B.F."/>
        </authorList>
    </citation>
    <scope>NUCLEOTIDE SEQUENCE [LARGE SCALE GENOMIC DNA]</scope>
    <source>
        <strain evidence="1 2">CECT 8599</strain>
    </source>
</reference>
<gene>
    <name evidence="1" type="ORF">ASD8599_01382</name>
</gene>
<protein>
    <submittedName>
        <fullName evidence="1">Uncharacterized protein</fullName>
    </submittedName>
</protein>
<organism evidence="1 2">
    <name type="scientific">Ascidiaceihabitans donghaensis</name>
    <dbReference type="NCBI Taxonomy" id="1510460"/>
    <lineage>
        <taxon>Bacteria</taxon>
        <taxon>Pseudomonadati</taxon>
        <taxon>Pseudomonadota</taxon>
        <taxon>Alphaproteobacteria</taxon>
        <taxon>Rhodobacterales</taxon>
        <taxon>Paracoccaceae</taxon>
        <taxon>Ascidiaceihabitans</taxon>
    </lineage>
</organism>
<evidence type="ECO:0000313" key="1">
    <source>
        <dbReference type="EMBL" id="SPH20643.1"/>
    </source>
</evidence>
<dbReference type="EMBL" id="OMOR01000001">
    <property type="protein sequence ID" value="SPH20643.1"/>
    <property type="molecule type" value="Genomic_DNA"/>
</dbReference>
<proteinExistence type="predicted"/>
<name>A0A2R8BC49_9RHOB</name>
<dbReference type="AlphaFoldDB" id="A0A2R8BC49"/>
<sequence>MFTSVPSATILGWESYQMATAFPTDVIYLFGCITSNCTV</sequence>